<gene>
    <name evidence="1" type="ORF">GCM10009838_13420</name>
</gene>
<evidence type="ECO:0000313" key="2">
    <source>
        <dbReference type="Proteomes" id="UP001499854"/>
    </source>
</evidence>
<organism evidence="1 2">
    <name type="scientific">Catenulispora subtropica</name>
    <dbReference type="NCBI Taxonomy" id="450798"/>
    <lineage>
        <taxon>Bacteria</taxon>
        <taxon>Bacillati</taxon>
        <taxon>Actinomycetota</taxon>
        <taxon>Actinomycetes</taxon>
        <taxon>Catenulisporales</taxon>
        <taxon>Catenulisporaceae</taxon>
        <taxon>Catenulispora</taxon>
    </lineage>
</organism>
<protein>
    <submittedName>
        <fullName evidence="1">Uncharacterized protein</fullName>
    </submittedName>
</protein>
<dbReference type="EMBL" id="BAAAQM010000005">
    <property type="protein sequence ID" value="GAA1958603.1"/>
    <property type="molecule type" value="Genomic_DNA"/>
</dbReference>
<name>A0ABP5C6K0_9ACTN</name>
<dbReference type="Proteomes" id="UP001499854">
    <property type="component" value="Unassembled WGS sequence"/>
</dbReference>
<evidence type="ECO:0000313" key="1">
    <source>
        <dbReference type="EMBL" id="GAA1958603.1"/>
    </source>
</evidence>
<proteinExistence type="predicted"/>
<dbReference type="RefSeq" id="WP_344656045.1">
    <property type="nucleotide sequence ID" value="NZ_BAAAQM010000005.1"/>
</dbReference>
<comment type="caution">
    <text evidence="1">The sequence shown here is derived from an EMBL/GenBank/DDBJ whole genome shotgun (WGS) entry which is preliminary data.</text>
</comment>
<accession>A0ABP5C6K0</accession>
<sequence>MLDLWYGTDGADRFDLTALPWWRVCRVDAVAPGEGPVPAFLEDLCKAFADQGHEVGRPASVAGAGRRVELDVLLVHIAVPPGPGTLLDRVQEQYPPLMVNLRRTGDVRGGVRNLVGVFEVDEPLAGAEHLEVVQLARVLMARVGAPKTLFLYPDPETGQILEATLCTMEGGHPSVTRDIVRDIRDRLVAVACATEVNDRLDQVPAAVQPASFDAARSPRVLAAAGRRMGRLGLLPPPHRVSDYVSVGMAAAYQRYLGIKGFSEGMMFVYDPDLQALVVTASGSFEVDKRDLKPEDVVVVDHQLDGGRLRVLSVAGAAVKGPSVEAWEVCSLMAAAPKIRVSKDAGGVWRPDPEGTVEVPAVRGGLHAHVGVDEADETLIESIAPDRAAYPYGFGCGTDLMVDVAAATVRRSQAINDAEDKRSYVRWPMLYHGEMALELWTPEVPDEPLTGLLDLFDPAGRAAIAFRTDNVDQPV</sequence>
<keyword evidence="2" id="KW-1185">Reference proteome</keyword>
<reference evidence="2" key="1">
    <citation type="journal article" date="2019" name="Int. J. Syst. Evol. Microbiol.">
        <title>The Global Catalogue of Microorganisms (GCM) 10K type strain sequencing project: providing services to taxonomists for standard genome sequencing and annotation.</title>
        <authorList>
            <consortium name="The Broad Institute Genomics Platform"/>
            <consortium name="The Broad Institute Genome Sequencing Center for Infectious Disease"/>
            <person name="Wu L."/>
            <person name="Ma J."/>
        </authorList>
    </citation>
    <scope>NUCLEOTIDE SEQUENCE [LARGE SCALE GENOMIC DNA]</scope>
    <source>
        <strain evidence="2">JCM 16013</strain>
    </source>
</reference>